<dbReference type="InterPro" id="IPR013083">
    <property type="entry name" value="Znf_RING/FYVE/PHD"/>
</dbReference>
<comment type="subcellular location">
    <subcellularLocation>
        <location evidence="2">Endomembrane system</location>
    </subcellularLocation>
</comment>
<evidence type="ECO:0000256" key="10">
    <source>
        <dbReference type="ARBA" id="ARBA00023136"/>
    </source>
</evidence>
<dbReference type="SUPFAM" id="SSF57850">
    <property type="entry name" value="RING/U-box"/>
    <property type="match status" value="1"/>
</dbReference>
<dbReference type="EMBL" id="KV784354">
    <property type="protein sequence ID" value="OEU21383.1"/>
    <property type="molecule type" value="Genomic_DNA"/>
</dbReference>
<dbReference type="PROSITE" id="PS50089">
    <property type="entry name" value="ZF_RING_2"/>
    <property type="match status" value="1"/>
</dbReference>
<evidence type="ECO:0000256" key="1">
    <source>
        <dbReference type="ARBA" id="ARBA00000900"/>
    </source>
</evidence>
<dbReference type="GO" id="GO:0008270">
    <property type="term" value="F:zinc ion binding"/>
    <property type="evidence" value="ECO:0007669"/>
    <property type="project" value="UniProtKB-KW"/>
</dbReference>
<evidence type="ECO:0000256" key="8">
    <source>
        <dbReference type="ARBA" id="ARBA00022786"/>
    </source>
</evidence>
<evidence type="ECO:0000313" key="14">
    <source>
        <dbReference type="Proteomes" id="UP000095751"/>
    </source>
</evidence>
<keyword evidence="5" id="KW-0808">Transferase</keyword>
<dbReference type="GO" id="GO:0016567">
    <property type="term" value="P:protein ubiquitination"/>
    <property type="evidence" value="ECO:0007669"/>
    <property type="project" value="UniProtKB-UniPathway"/>
</dbReference>
<dbReference type="PANTHER" id="PTHR12313">
    <property type="entry name" value="E3 UBIQUITIN-PROTEIN LIGASE RNF5-RELATED"/>
    <property type="match status" value="1"/>
</dbReference>
<feature type="domain" description="RING-type" evidence="12">
    <location>
        <begin position="50"/>
        <end position="79"/>
    </location>
</feature>
<dbReference type="GO" id="GO:0006511">
    <property type="term" value="P:ubiquitin-dependent protein catabolic process"/>
    <property type="evidence" value="ECO:0007669"/>
    <property type="project" value="InterPro"/>
</dbReference>
<dbReference type="AlphaFoldDB" id="A0A1E7FU64"/>
<dbReference type="Gene3D" id="3.30.40.10">
    <property type="entry name" value="Zinc/RING finger domain, C3HC4 (zinc finger)"/>
    <property type="match status" value="1"/>
</dbReference>
<evidence type="ECO:0000313" key="13">
    <source>
        <dbReference type="EMBL" id="OEU21383.1"/>
    </source>
</evidence>
<evidence type="ECO:0000259" key="12">
    <source>
        <dbReference type="PROSITE" id="PS50089"/>
    </source>
</evidence>
<evidence type="ECO:0000256" key="3">
    <source>
        <dbReference type="ARBA" id="ARBA00004906"/>
    </source>
</evidence>
<comment type="catalytic activity">
    <reaction evidence="1">
        <text>S-ubiquitinyl-[E2 ubiquitin-conjugating enzyme]-L-cysteine + [acceptor protein]-L-lysine = [E2 ubiquitin-conjugating enzyme]-L-cysteine + N(6)-ubiquitinyl-[acceptor protein]-L-lysine.</text>
        <dbReference type="EC" id="2.3.2.27"/>
    </reaction>
</comment>
<feature type="non-terminal residue" evidence="13">
    <location>
        <position position="79"/>
    </location>
</feature>
<keyword evidence="9" id="KW-0862">Zinc</keyword>
<evidence type="ECO:0000256" key="5">
    <source>
        <dbReference type="ARBA" id="ARBA00022679"/>
    </source>
</evidence>
<sequence>MSNSNINTCDADNACNRSTDEGRVSCCPDSSSCIADNNNKNNIADSRFSCNICFDAVAEPVVTRCGHLYCWPCLFRWLE</sequence>
<organism evidence="13 14">
    <name type="scientific">Fragilariopsis cylindrus CCMP1102</name>
    <dbReference type="NCBI Taxonomy" id="635003"/>
    <lineage>
        <taxon>Eukaryota</taxon>
        <taxon>Sar</taxon>
        <taxon>Stramenopiles</taxon>
        <taxon>Ochrophyta</taxon>
        <taxon>Bacillariophyta</taxon>
        <taxon>Bacillariophyceae</taxon>
        <taxon>Bacillariophycidae</taxon>
        <taxon>Bacillariales</taxon>
        <taxon>Bacillariaceae</taxon>
        <taxon>Fragilariopsis</taxon>
    </lineage>
</organism>
<dbReference type="Proteomes" id="UP000095751">
    <property type="component" value="Unassembled WGS sequence"/>
</dbReference>
<reference evidence="13 14" key="1">
    <citation type="submission" date="2016-09" db="EMBL/GenBank/DDBJ databases">
        <title>Extensive genetic diversity and differential bi-allelic expression allows diatom success in the polar Southern Ocean.</title>
        <authorList>
            <consortium name="DOE Joint Genome Institute"/>
            <person name="Mock T."/>
            <person name="Otillar R.P."/>
            <person name="Strauss J."/>
            <person name="Dupont C."/>
            <person name="Frickenhaus S."/>
            <person name="Maumus F."/>
            <person name="Mcmullan M."/>
            <person name="Sanges R."/>
            <person name="Schmutz J."/>
            <person name="Toseland A."/>
            <person name="Valas R."/>
            <person name="Veluchamy A."/>
            <person name="Ward B.J."/>
            <person name="Allen A."/>
            <person name="Barry K."/>
            <person name="Falciatore A."/>
            <person name="Ferrante M."/>
            <person name="Fortunato A.E."/>
            <person name="Gloeckner G."/>
            <person name="Gruber A."/>
            <person name="Hipkin R."/>
            <person name="Janech M."/>
            <person name="Kroth P."/>
            <person name="Leese F."/>
            <person name="Lindquist E."/>
            <person name="Lyon B.R."/>
            <person name="Martin J."/>
            <person name="Mayer C."/>
            <person name="Parker M."/>
            <person name="Quesneville H."/>
            <person name="Raymond J."/>
            <person name="Uhlig C."/>
            <person name="Valentin K.U."/>
            <person name="Worden A.Z."/>
            <person name="Armbrust E.V."/>
            <person name="Bowler C."/>
            <person name="Green B."/>
            <person name="Moulton V."/>
            <person name="Van Oosterhout C."/>
            <person name="Grigoriev I."/>
        </authorList>
    </citation>
    <scope>NUCLEOTIDE SEQUENCE [LARGE SCALE GENOMIC DNA]</scope>
    <source>
        <strain evidence="13 14">CCMP1102</strain>
    </source>
</reference>
<evidence type="ECO:0000256" key="4">
    <source>
        <dbReference type="ARBA" id="ARBA00012483"/>
    </source>
</evidence>
<comment type="pathway">
    <text evidence="3">Protein modification; protein ubiquitination.</text>
</comment>
<dbReference type="KEGG" id="fcy:FRACYDRAFT_180641"/>
<accession>A0A1E7FU64</accession>
<keyword evidence="10" id="KW-0472">Membrane</keyword>
<protein>
    <recommendedName>
        <fullName evidence="4">RING-type E3 ubiquitin transferase</fullName>
        <ecNumber evidence="4">2.3.2.27</ecNumber>
    </recommendedName>
</protein>
<dbReference type="GO" id="GO:0061630">
    <property type="term" value="F:ubiquitin protein ligase activity"/>
    <property type="evidence" value="ECO:0007669"/>
    <property type="project" value="UniProtKB-EC"/>
</dbReference>
<dbReference type="InterPro" id="IPR018957">
    <property type="entry name" value="Znf_C3HC4_RING-type"/>
</dbReference>
<evidence type="ECO:0000256" key="9">
    <source>
        <dbReference type="ARBA" id="ARBA00022833"/>
    </source>
</evidence>
<dbReference type="EC" id="2.3.2.27" evidence="4"/>
<keyword evidence="14" id="KW-1185">Reference proteome</keyword>
<keyword evidence="8" id="KW-0833">Ubl conjugation pathway</keyword>
<evidence type="ECO:0000256" key="6">
    <source>
        <dbReference type="ARBA" id="ARBA00022723"/>
    </source>
</evidence>
<dbReference type="InterPro" id="IPR045103">
    <property type="entry name" value="RNF5/RNF185-like"/>
</dbReference>
<dbReference type="UniPathway" id="UPA00143"/>
<evidence type="ECO:0000256" key="7">
    <source>
        <dbReference type="ARBA" id="ARBA00022771"/>
    </source>
</evidence>
<dbReference type="InterPro" id="IPR017907">
    <property type="entry name" value="Znf_RING_CS"/>
</dbReference>
<gene>
    <name evidence="13" type="ORF">FRACYDRAFT_180641</name>
</gene>
<dbReference type="InParanoid" id="A0A1E7FU64"/>
<evidence type="ECO:0000256" key="11">
    <source>
        <dbReference type="PROSITE-ProRule" id="PRU00175"/>
    </source>
</evidence>
<dbReference type="OrthoDB" id="29886at2759"/>
<proteinExistence type="predicted"/>
<dbReference type="PROSITE" id="PS00518">
    <property type="entry name" value="ZF_RING_1"/>
    <property type="match status" value="1"/>
</dbReference>
<dbReference type="InterPro" id="IPR001841">
    <property type="entry name" value="Znf_RING"/>
</dbReference>
<dbReference type="GO" id="GO:0005783">
    <property type="term" value="C:endoplasmic reticulum"/>
    <property type="evidence" value="ECO:0007669"/>
    <property type="project" value="InterPro"/>
</dbReference>
<keyword evidence="6" id="KW-0479">Metal-binding</keyword>
<evidence type="ECO:0000256" key="2">
    <source>
        <dbReference type="ARBA" id="ARBA00004308"/>
    </source>
</evidence>
<keyword evidence="7 11" id="KW-0863">Zinc-finger</keyword>
<dbReference type="Pfam" id="PF00097">
    <property type="entry name" value="zf-C3HC4"/>
    <property type="match status" value="1"/>
</dbReference>
<name>A0A1E7FU64_9STRA</name>